<feature type="binding site" evidence="2">
    <location>
        <begin position="87"/>
        <end position="94"/>
    </location>
    <ligand>
        <name>ATP</name>
        <dbReference type="ChEBI" id="CHEBI:30616"/>
    </ligand>
</feature>
<dbReference type="GO" id="GO:0009254">
    <property type="term" value="P:peptidoglycan turnover"/>
    <property type="evidence" value="ECO:0007669"/>
    <property type="project" value="UniProtKB-UniRule"/>
</dbReference>
<organism evidence="3 4">
    <name type="scientific">Octadecabacter antarcticus 307</name>
    <dbReference type="NCBI Taxonomy" id="391626"/>
    <lineage>
        <taxon>Bacteria</taxon>
        <taxon>Pseudomonadati</taxon>
        <taxon>Pseudomonadota</taxon>
        <taxon>Alphaproteobacteria</taxon>
        <taxon>Rhodobacterales</taxon>
        <taxon>Roseobacteraceae</taxon>
        <taxon>Octadecabacter</taxon>
    </lineage>
</organism>
<comment type="pathway">
    <text evidence="2">Amino-sugar metabolism; 1,6-anhydro-N-acetylmuramate degradation.</text>
</comment>
<dbReference type="GO" id="GO:0005524">
    <property type="term" value="F:ATP binding"/>
    <property type="evidence" value="ECO:0007669"/>
    <property type="project" value="UniProtKB-UniRule"/>
</dbReference>
<dbReference type="GO" id="GO:0016773">
    <property type="term" value="F:phosphotransferase activity, alcohol group as acceptor"/>
    <property type="evidence" value="ECO:0007669"/>
    <property type="project" value="UniProtKB-UniRule"/>
</dbReference>
<dbReference type="HOGENOM" id="CLU_038782_3_0_5"/>
<dbReference type="EC" id="2.7.1.170" evidence="2"/>
<comment type="similarity">
    <text evidence="2">Belongs to the anhydro-N-acetylmuramic acid kinase family.</text>
</comment>
<proteinExistence type="inferred from homology"/>
<reference evidence="3 4" key="1">
    <citation type="journal article" date="2013" name="PLoS ONE">
        <title>Poles Apart: Arctic and Antarctic Octadecabacter strains Share High Genome Plasticity and a New Type of Xanthorhodopsin.</title>
        <authorList>
            <person name="Vollmers J."/>
            <person name="Voget S."/>
            <person name="Dietrich S."/>
            <person name="Gollnow K."/>
            <person name="Smits M."/>
            <person name="Meyer K."/>
            <person name="Brinkhoff T."/>
            <person name="Simon M."/>
            <person name="Daniel R."/>
        </authorList>
    </citation>
    <scope>NUCLEOTIDE SEQUENCE [LARGE SCALE GENOMIC DNA]</scope>
    <source>
        <strain evidence="3 4">307</strain>
    </source>
</reference>
<dbReference type="Gene3D" id="3.30.420.40">
    <property type="match status" value="2"/>
</dbReference>
<dbReference type="NCBIfam" id="NF007141">
    <property type="entry name" value="PRK09585.1-5"/>
    <property type="match status" value="1"/>
</dbReference>
<dbReference type="AlphaFoldDB" id="M9RDH5"/>
<evidence type="ECO:0000313" key="3">
    <source>
        <dbReference type="EMBL" id="AGI67875.1"/>
    </source>
</evidence>
<comment type="function">
    <text evidence="2">Catalyzes the specific phosphorylation of 1,6-anhydro-N-acetylmuramic acid (anhMurNAc) with the simultaneous cleavage of the 1,6-anhydro ring, generating MurNAc-6-P. Is required for the utilization of anhMurNAc either imported from the medium or derived from its own cell wall murein, and thus plays a role in cell wall recycling.</text>
</comment>
<keyword evidence="2 3" id="KW-0808">Transferase</keyword>
<comment type="catalytic activity">
    <reaction evidence="2">
        <text>1,6-anhydro-N-acetyl-beta-muramate + ATP + H2O = N-acetyl-D-muramate 6-phosphate + ADP + H(+)</text>
        <dbReference type="Rhea" id="RHEA:24952"/>
        <dbReference type="ChEBI" id="CHEBI:15377"/>
        <dbReference type="ChEBI" id="CHEBI:15378"/>
        <dbReference type="ChEBI" id="CHEBI:30616"/>
        <dbReference type="ChEBI" id="CHEBI:58690"/>
        <dbReference type="ChEBI" id="CHEBI:58722"/>
        <dbReference type="ChEBI" id="CHEBI:456216"/>
        <dbReference type="EC" id="2.7.1.170"/>
    </reaction>
</comment>
<dbReference type="InterPro" id="IPR005338">
    <property type="entry name" value="Anhydro_N_Ac-Mur_kinase"/>
</dbReference>
<dbReference type="UniPathway" id="UPA00544"/>
<keyword evidence="2 3" id="KW-0418">Kinase</keyword>
<dbReference type="Pfam" id="PF03702">
    <property type="entry name" value="AnmK"/>
    <property type="match status" value="1"/>
</dbReference>
<dbReference type="KEGG" id="oat:OAN307_c22510"/>
<evidence type="ECO:0000256" key="2">
    <source>
        <dbReference type="HAMAP-Rule" id="MF_01270"/>
    </source>
</evidence>
<sequence length="438" mass="45760">MQRFCCRIKTDVGGHNARGKGVIQALIVGAIGKKAAFHHHTDKIGFWMVGHDVLPRVDFAHSISGSWAKGKSMLKDQVVRVVGAMSGTSLDGVDAAEIVTDGHAFIEFGESAFRPYTKAQVAVLRAALGKWPEDDIAEACELIETVHAQVLSGFGDADLVGFHGQTLAHDPKGRGTHQAGDGSVLADVSGKTVVWDFRSADVQMGGEGAPLAPFYHFALAKKMGAFEPVAILNLGGVGNLTWIDPSLPLPQSDGALLAFDTGPANAPINDLMQARLGQSFDLDGKLAALGTVDHRIIDQFLQHPFFFRMPPKSLDRDAFIGLTNAVSDLSDADAAATLTMACATSVAQGLQGCPSPPSRMFVTGGGRSNPTLMGMIADACAVPVAPIEDAGFDGDMLEAQAFAYLAVRVAKGLPTSASGTTGVRAAIGGGTVSRPSKD</sequence>
<dbReference type="InterPro" id="IPR043129">
    <property type="entry name" value="ATPase_NBD"/>
</dbReference>
<dbReference type="PANTHER" id="PTHR30605">
    <property type="entry name" value="ANHYDRO-N-ACETYLMURAMIC ACID KINASE"/>
    <property type="match status" value="1"/>
</dbReference>
<gene>
    <name evidence="2 3" type="primary">anmK</name>
    <name evidence="3" type="ORF">OAN307_c22510</name>
</gene>
<keyword evidence="2" id="KW-0547">Nucleotide-binding</keyword>
<name>M9RDH5_9RHOB</name>
<protein>
    <recommendedName>
        <fullName evidence="2">Anhydro-N-acetylmuramic acid kinase</fullName>
        <ecNumber evidence="2">2.7.1.170</ecNumber>
    </recommendedName>
    <alternativeName>
        <fullName evidence="2">AnhMurNAc kinase</fullName>
    </alternativeName>
</protein>
<dbReference type="UniPathway" id="UPA00343"/>
<dbReference type="Proteomes" id="UP000005307">
    <property type="component" value="Chromosome"/>
</dbReference>
<dbReference type="EMBL" id="CP003740">
    <property type="protein sequence ID" value="AGI67875.1"/>
    <property type="molecule type" value="Genomic_DNA"/>
</dbReference>
<dbReference type="HAMAP" id="MF_01270">
    <property type="entry name" value="AnhMurNAc_kinase"/>
    <property type="match status" value="1"/>
</dbReference>
<keyword evidence="1 2" id="KW-0119">Carbohydrate metabolism</keyword>
<keyword evidence="2" id="KW-0067">ATP-binding</keyword>
<evidence type="ECO:0000313" key="4">
    <source>
        <dbReference type="Proteomes" id="UP000005307"/>
    </source>
</evidence>
<dbReference type="STRING" id="391626.OAN307_c22510"/>
<dbReference type="PANTHER" id="PTHR30605:SF0">
    <property type="entry name" value="ANHYDRO-N-ACETYLMURAMIC ACID KINASE"/>
    <property type="match status" value="1"/>
</dbReference>
<keyword evidence="4" id="KW-1185">Reference proteome</keyword>
<dbReference type="GO" id="GO:0016301">
    <property type="term" value="F:kinase activity"/>
    <property type="evidence" value="ECO:0007669"/>
    <property type="project" value="UniProtKB-KW"/>
</dbReference>
<dbReference type="SUPFAM" id="SSF53067">
    <property type="entry name" value="Actin-like ATPase domain"/>
    <property type="match status" value="1"/>
</dbReference>
<dbReference type="GO" id="GO:0097175">
    <property type="term" value="P:1,6-anhydro-N-acetyl-beta-muramic acid catabolic process"/>
    <property type="evidence" value="ECO:0007669"/>
    <property type="project" value="UniProtKB-UniRule"/>
</dbReference>
<dbReference type="eggNOG" id="COG2377">
    <property type="taxonomic scope" value="Bacteria"/>
</dbReference>
<accession>M9RDH5</accession>
<dbReference type="GO" id="GO:0006040">
    <property type="term" value="P:amino sugar metabolic process"/>
    <property type="evidence" value="ECO:0007669"/>
    <property type="project" value="InterPro"/>
</dbReference>
<evidence type="ECO:0000256" key="1">
    <source>
        <dbReference type="ARBA" id="ARBA00023277"/>
    </source>
</evidence>
<comment type="pathway">
    <text evidence="2">Cell wall biogenesis; peptidoglycan recycling.</text>
</comment>